<protein>
    <submittedName>
        <fullName evidence="1">Uncharacterized protein</fullName>
    </submittedName>
</protein>
<reference evidence="1" key="1">
    <citation type="submission" date="2018-02" db="EMBL/GenBank/DDBJ databases">
        <title>Rhizophora mucronata_Transcriptome.</title>
        <authorList>
            <person name="Meera S.P."/>
            <person name="Sreeshan A."/>
            <person name="Augustine A."/>
        </authorList>
    </citation>
    <scope>NUCLEOTIDE SEQUENCE</scope>
    <source>
        <tissue evidence="1">Leaf</tissue>
    </source>
</reference>
<name>A0A2P2J9W2_RHIMU</name>
<sequence length="10" mass="1070">MVNLGEGLHT</sequence>
<evidence type="ECO:0000313" key="1">
    <source>
        <dbReference type="EMBL" id="MBW90251.1"/>
    </source>
</evidence>
<accession>A0A2P2J9W2</accession>
<dbReference type="EMBL" id="GGEC01009768">
    <property type="protein sequence ID" value="MBW90251.1"/>
    <property type="molecule type" value="Transcribed_RNA"/>
</dbReference>
<organism evidence="1">
    <name type="scientific">Rhizophora mucronata</name>
    <name type="common">Asiatic mangrove</name>
    <dbReference type="NCBI Taxonomy" id="61149"/>
    <lineage>
        <taxon>Eukaryota</taxon>
        <taxon>Viridiplantae</taxon>
        <taxon>Streptophyta</taxon>
        <taxon>Embryophyta</taxon>
        <taxon>Tracheophyta</taxon>
        <taxon>Spermatophyta</taxon>
        <taxon>Magnoliopsida</taxon>
        <taxon>eudicotyledons</taxon>
        <taxon>Gunneridae</taxon>
        <taxon>Pentapetalae</taxon>
        <taxon>rosids</taxon>
        <taxon>fabids</taxon>
        <taxon>Malpighiales</taxon>
        <taxon>Rhizophoraceae</taxon>
        <taxon>Rhizophora</taxon>
    </lineage>
</organism>
<proteinExistence type="predicted"/>